<dbReference type="PANTHER" id="PTHR45707:SF50">
    <property type="entry name" value="VESICLE-ASSOCIATED PROTEIN 1-1"/>
    <property type="match status" value="1"/>
</dbReference>
<keyword evidence="2" id="KW-0808">Transferase</keyword>
<dbReference type="PROSITE" id="PS00108">
    <property type="entry name" value="PROTEIN_KINASE_ST"/>
    <property type="match status" value="1"/>
</dbReference>
<dbReference type="EnsemblPlants" id="AET4Gv20822500.9">
    <property type="protein sequence ID" value="AET4Gv20822500.9"/>
    <property type="gene ID" value="AET4Gv20822500"/>
</dbReference>
<reference evidence="16" key="5">
    <citation type="journal article" date="2021" name="G3 (Bethesda)">
        <title>Aegilops tauschii genome assembly Aet v5.0 features greater sequence contiguity and improved annotation.</title>
        <authorList>
            <person name="Wang L."/>
            <person name="Zhu T."/>
            <person name="Rodriguez J.C."/>
            <person name="Deal K.R."/>
            <person name="Dubcovsky J."/>
            <person name="McGuire P.E."/>
            <person name="Lux T."/>
            <person name="Spannagl M."/>
            <person name="Mayer K.F.X."/>
            <person name="Baldrich P."/>
            <person name="Meyers B.C."/>
            <person name="Huo N."/>
            <person name="Gu Y.Q."/>
            <person name="Zhou H."/>
            <person name="Devos K.M."/>
            <person name="Bennetzen J.L."/>
            <person name="Unver T."/>
            <person name="Budak H."/>
            <person name="Gulick P.J."/>
            <person name="Galiba G."/>
            <person name="Kalapos B."/>
            <person name="Nelson D.R."/>
            <person name="Li P."/>
            <person name="You F.M."/>
            <person name="Luo M.C."/>
            <person name="Dvorak J."/>
        </authorList>
    </citation>
    <scope>NUCLEOTIDE SEQUENCE [LARGE SCALE GENOMIC DNA]</scope>
    <source>
        <strain evidence="16">cv. AL8/78</strain>
    </source>
</reference>
<dbReference type="CDD" id="cd09612">
    <property type="entry name" value="Jacalin"/>
    <property type="match status" value="2"/>
</dbReference>
<dbReference type="PROSITE" id="PS50202">
    <property type="entry name" value="MSP"/>
    <property type="match status" value="1"/>
</dbReference>
<dbReference type="SUPFAM" id="SSF56112">
    <property type="entry name" value="Protein kinase-like (PK-like)"/>
    <property type="match status" value="1"/>
</dbReference>
<dbReference type="GO" id="GO:0030246">
    <property type="term" value="F:carbohydrate binding"/>
    <property type="evidence" value="ECO:0007669"/>
    <property type="project" value="UniProtKB-KW"/>
</dbReference>
<dbReference type="Gene3D" id="3.30.200.20">
    <property type="entry name" value="Phosphorylase Kinase, domain 1"/>
    <property type="match status" value="1"/>
</dbReference>
<dbReference type="CDD" id="cd10017">
    <property type="entry name" value="B3_DNA"/>
    <property type="match status" value="1"/>
</dbReference>
<dbReference type="PROSITE" id="PS51752">
    <property type="entry name" value="JACALIN_LECTIN"/>
    <property type="match status" value="2"/>
</dbReference>
<dbReference type="SUPFAM" id="SSF49354">
    <property type="entry name" value="PapD-like"/>
    <property type="match status" value="1"/>
</dbReference>
<dbReference type="SUPFAM" id="SSF101936">
    <property type="entry name" value="DNA-binding pseudobarrel domain"/>
    <property type="match status" value="1"/>
</dbReference>
<evidence type="ECO:0000256" key="10">
    <source>
        <dbReference type="ARBA" id="ARBA00023242"/>
    </source>
</evidence>
<feature type="domain" description="Protein kinase" evidence="12">
    <location>
        <begin position="626"/>
        <end position="902"/>
    </location>
</feature>
<evidence type="ECO:0000259" key="13">
    <source>
        <dbReference type="PROSITE" id="PS50202"/>
    </source>
</evidence>
<evidence type="ECO:0000259" key="14">
    <source>
        <dbReference type="PROSITE" id="PS50863"/>
    </source>
</evidence>
<dbReference type="Gene3D" id="1.10.510.10">
    <property type="entry name" value="Transferase(Phosphotransferase) domain 1"/>
    <property type="match status" value="1"/>
</dbReference>
<protein>
    <recommendedName>
        <fullName evidence="18">Protein kinase domain-containing protein</fullName>
    </recommendedName>
</protein>
<dbReference type="InterPro" id="IPR003340">
    <property type="entry name" value="B3_DNA-bd"/>
</dbReference>
<evidence type="ECO:0000256" key="5">
    <source>
        <dbReference type="ARBA" id="ARBA00022777"/>
    </source>
</evidence>
<dbReference type="InterPro" id="IPR001229">
    <property type="entry name" value="Jacalin-like_lectin_dom"/>
</dbReference>
<evidence type="ECO:0000256" key="8">
    <source>
        <dbReference type="ARBA" id="ARBA00023125"/>
    </source>
</evidence>
<dbReference type="GO" id="GO:0004672">
    <property type="term" value="F:protein kinase activity"/>
    <property type="evidence" value="ECO:0007669"/>
    <property type="project" value="InterPro"/>
</dbReference>
<dbReference type="Pfam" id="PF01419">
    <property type="entry name" value="Jacalin"/>
    <property type="match status" value="2"/>
</dbReference>
<evidence type="ECO:0000259" key="15">
    <source>
        <dbReference type="PROSITE" id="PS51752"/>
    </source>
</evidence>
<keyword evidence="7" id="KW-0805">Transcription regulation</keyword>
<dbReference type="GO" id="GO:0005524">
    <property type="term" value="F:ATP binding"/>
    <property type="evidence" value="ECO:0007669"/>
    <property type="project" value="UniProtKB-UniRule"/>
</dbReference>
<evidence type="ECO:0000313" key="16">
    <source>
        <dbReference type="EnsemblPlants" id="AET4Gv20822500.9"/>
    </source>
</evidence>
<accession>A0A453J7A1</accession>
<dbReference type="InterPro" id="IPR015300">
    <property type="entry name" value="DNA-bd_pseudobarrel_sf"/>
</dbReference>
<feature type="domain" description="TF-B3" evidence="14">
    <location>
        <begin position="110"/>
        <end position="215"/>
    </location>
</feature>
<dbReference type="PROSITE" id="PS50011">
    <property type="entry name" value="PROTEIN_KINASE_DOM"/>
    <property type="match status" value="1"/>
</dbReference>
<keyword evidence="8" id="KW-0238">DNA-binding</keyword>
<keyword evidence="4 11" id="KW-0547">Nucleotide-binding</keyword>
<dbReference type="GO" id="GO:0005634">
    <property type="term" value="C:nucleus"/>
    <property type="evidence" value="ECO:0007669"/>
    <property type="project" value="UniProtKB-SubCell"/>
</dbReference>
<keyword evidence="17" id="KW-1185">Reference proteome</keyword>
<evidence type="ECO:0000256" key="11">
    <source>
        <dbReference type="PROSITE-ProRule" id="PRU10141"/>
    </source>
</evidence>
<reference evidence="16" key="3">
    <citation type="journal article" date="2017" name="Nature">
        <title>Genome sequence of the progenitor of the wheat D genome Aegilops tauschii.</title>
        <authorList>
            <person name="Luo M.C."/>
            <person name="Gu Y.Q."/>
            <person name="Puiu D."/>
            <person name="Wang H."/>
            <person name="Twardziok S.O."/>
            <person name="Deal K.R."/>
            <person name="Huo N."/>
            <person name="Zhu T."/>
            <person name="Wang L."/>
            <person name="Wang Y."/>
            <person name="McGuire P.E."/>
            <person name="Liu S."/>
            <person name="Long H."/>
            <person name="Ramasamy R.K."/>
            <person name="Rodriguez J.C."/>
            <person name="Van S.L."/>
            <person name="Yuan L."/>
            <person name="Wang Z."/>
            <person name="Xia Z."/>
            <person name="Xiao L."/>
            <person name="Anderson O.D."/>
            <person name="Ouyang S."/>
            <person name="Liang Y."/>
            <person name="Zimin A.V."/>
            <person name="Pertea G."/>
            <person name="Qi P."/>
            <person name="Bennetzen J.L."/>
            <person name="Dai X."/>
            <person name="Dawson M.W."/>
            <person name="Muller H.G."/>
            <person name="Kugler K."/>
            <person name="Rivarola-Duarte L."/>
            <person name="Spannagl M."/>
            <person name="Mayer K.F.X."/>
            <person name="Lu F.H."/>
            <person name="Bevan M.W."/>
            <person name="Leroy P."/>
            <person name="Li P."/>
            <person name="You F.M."/>
            <person name="Sun Q."/>
            <person name="Liu Z."/>
            <person name="Lyons E."/>
            <person name="Wicker T."/>
            <person name="Salzberg S.L."/>
            <person name="Devos K.M."/>
            <person name="Dvorak J."/>
        </authorList>
    </citation>
    <scope>NUCLEOTIDE SEQUENCE [LARGE SCALE GENOMIC DNA]</scope>
    <source>
        <strain evidence="16">cv. AL8/78</strain>
    </source>
</reference>
<evidence type="ECO:0000256" key="2">
    <source>
        <dbReference type="ARBA" id="ARBA00022679"/>
    </source>
</evidence>
<name>A0A453J7A1_AEGTS</name>
<dbReference type="InterPro" id="IPR008271">
    <property type="entry name" value="Ser/Thr_kinase_AS"/>
</dbReference>
<dbReference type="Gene3D" id="2.60.40.10">
    <property type="entry name" value="Immunoglobulins"/>
    <property type="match status" value="1"/>
</dbReference>
<feature type="binding site" evidence="11">
    <location>
        <position position="653"/>
    </location>
    <ligand>
        <name>ATP</name>
        <dbReference type="ChEBI" id="CHEBI:30616"/>
    </ligand>
</feature>
<evidence type="ECO:0000256" key="1">
    <source>
        <dbReference type="ARBA" id="ARBA00004123"/>
    </source>
</evidence>
<dbReference type="PROSITE" id="PS00107">
    <property type="entry name" value="PROTEIN_KINASE_ATP"/>
    <property type="match status" value="1"/>
</dbReference>
<dbReference type="InterPro" id="IPR011009">
    <property type="entry name" value="Kinase-like_dom_sf"/>
</dbReference>
<dbReference type="PROSITE" id="PS50863">
    <property type="entry name" value="B3"/>
    <property type="match status" value="1"/>
</dbReference>
<reference evidence="17" key="2">
    <citation type="journal article" date="2017" name="Nat. Plants">
        <title>The Aegilops tauschii genome reveals multiple impacts of transposons.</title>
        <authorList>
            <person name="Zhao G."/>
            <person name="Zou C."/>
            <person name="Li K."/>
            <person name="Wang K."/>
            <person name="Li T."/>
            <person name="Gao L."/>
            <person name="Zhang X."/>
            <person name="Wang H."/>
            <person name="Yang Z."/>
            <person name="Liu X."/>
            <person name="Jiang W."/>
            <person name="Mao L."/>
            <person name="Kong X."/>
            <person name="Jiao Y."/>
            <person name="Jia J."/>
        </authorList>
    </citation>
    <scope>NUCLEOTIDE SEQUENCE [LARGE SCALE GENOMIC DNA]</scope>
    <source>
        <strain evidence="17">cv. AL8/78</strain>
    </source>
</reference>
<keyword evidence="10" id="KW-0539">Nucleus</keyword>
<organism evidence="16 17">
    <name type="scientific">Aegilops tauschii subsp. strangulata</name>
    <name type="common">Goatgrass</name>
    <dbReference type="NCBI Taxonomy" id="200361"/>
    <lineage>
        <taxon>Eukaryota</taxon>
        <taxon>Viridiplantae</taxon>
        <taxon>Streptophyta</taxon>
        <taxon>Embryophyta</taxon>
        <taxon>Tracheophyta</taxon>
        <taxon>Spermatophyta</taxon>
        <taxon>Magnoliopsida</taxon>
        <taxon>Liliopsida</taxon>
        <taxon>Poales</taxon>
        <taxon>Poaceae</taxon>
        <taxon>BOP clade</taxon>
        <taxon>Pooideae</taxon>
        <taxon>Triticodae</taxon>
        <taxon>Triticeae</taxon>
        <taxon>Triticinae</taxon>
        <taxon>Aegilops</taxon>
    </lineage>
</organism>
<dbReference type="SMART" id="SM00915">
    <property type="entry name" value="Jacalin"/>
    <property type="match status" value="2"/>
</dbReference>
<feature type="domain" description="MSP" evidence="13">
    <location>
        <begin position="919"/>
        <end position="1049"/>
    </location>
</feature>
<comment type="subcellular location">
    <subcellularLocation>
        <location evidence="1">Nucleus</location>
    </subcellularLocation>
</comment>
<dbReference type="Pfam" id="PF00635">
    <property type="entry name" value="Motile_Sperm"/>
    <property type="match status" value="1"/>
</dbReference>
<evidence type="ECO:0000256" key="7">
    <source>
        <dbReference type="ARBA" id="ARBA00023015"/>
    </source>
</evidence>
<evidence type="ECO:0000256" key="9">
    <source>
        <dbReference type="ARBA" id="ARBA00023163"/>
    </source>
</evidence>
<keyword evidence="5" id="KW-0418">Kinase</keyword>
<dbReference type="Proteomes" id="UP000015105">
    <property type="component" value="Chromosome 4D"/>
</dbReference>
<dbReference type="InterPro" id="IPR033734">
    <property type="entry name" value="Jacalin-like_lectin_dom_plant"/>
</dbReference>
<dbReference type="Gramene" id="AET4Gv20822500.9">
    <property type="protein sequence ID" value="AET4Gv20822500.9"/>
    <property type="gene ID" value="AET4Gv20822500"/>
</dbReference>
<keyword evidence="6 11" id="KW-0067">ATP-binding</keyword>
<dbReference type="InterPro" id="IPR036404">
    <property type="entry name" value="Jacalin-like_lectin_dom_sf"/>
</dbReference>
<dbReference type="Gene3D" id="2.100.10.30">
    <property type="entry name" value="Jacalin-like lectin domain"/>
    <property type="match status" value="2"/>
</dbReference>
<reference evidence="17" key="1">
    <citation type="journal article" date="2014" name="Science">
        <title>Ancient hybridizations among the ancestral genomes of bread wheat.</title>
        <authorList>
            <consortium name="International Wheat Genome Sequencing Consortium,"/>
            <person name="Marcussen T."/>
            <person name="Sandve S.R."/>
            <person name="Heier L."/>
            <person name="Spannagl M."/>
            <person name="Pfeifer M."/>
            <person name="Jakobsen K.S."/>
            <person name="Wulff B.B."/>
            <person name="Steuernagel B."/>
            <person name="Mayer K.F."/>
            <person name="Olsen O.A."/>
        </authorList>
    </citation>
    <scope>NUCLEOTIDE SEQUENCE [LARGE SCALE GENOMIC DNA]</scope>
    <source>
        <strain evidence="17">cv. AL8/78</strain>
    </source>
</reference>
<keyword evidence="3" id="KW-0430">Lectin</keyword>
<reference evidence="16" key="4">
    <citation type="submission" date="2019-03" db="UniProtKB">
        <authorList>
            <consortium name="EnsemblPlants"/>
        </authorList>
    </citation>
    <scope>IDENTIFICATION</scope>
</reference>
<keyword evidence="9" id="KW-0804">Transcription</keyword>
<evidence type="ECO:0000256" key="4">
    <source>
        <dbReference type="ARBA" id="ARBA00022741"/>
    </source>
</evidence>
<dbReference type="SUPFAM" id="SSF51101">
    <property type="entry name" value="Mannose-binding lectins"/>
    <property type="match status" value="2"/>
</dbReference>
<dbReference type="SMART" id="SM00220">
    <property type="entry name" value="S_TKc"/>
    <property type="match status" value="1"/>
</dbReference>
<evidence type="ECO:0000259" key="12">
    <source>
        <dbReference type="PROSITE" id="PS50011"/>
    </source>
</evidence>
<dbReference type="Gene3D" id="2.40.330.10">
    <property type="entry name" value="DNA-binding pseudobarrel domain"/>
    <property type="match status" value="1"/>
</dbReference>
<evidence type="ECO:0000256" key="3">
    <source>
        <dbReference type="ARBA" id="ARBA00022734"/>
    </source>
</evidence>
<dbReference type="AlphaFoldDB" id="A0A453J7A1"/>
<evidence type="ECO:0000256" key="6">
    <source>
        <dbReference type="ARBA" id="ARBA00022840"/>
    </source>
</evidence>
<dbReference type="PANTHER" id="PTHR45707">
    <property type="entry name" value="C2 CALCIUM/LIPID-BINDING PLANT PHOSPHORIBOSYLTRANSFERASE FAMILY PROTEIN"/>
    <property type="match status" value="1"/>
</dbReference>
<dbReference type="InterPro" id="IPR000535">
    <property type="entry name" value="MSP_dom"/>
</dbReference>
<dbReference type="InterPro" id="IPR017441">
    <property type="entry name" value="Protein_kinase_ATP_BS"/>
</dbReference>
<proteinExistence type="predicted"/>
<dbReference type="InterPro" id="IPR008962">
    <property type="entry name" value="PapD-like_sf"/>
</dbReference>
<dbReference type="FunFam" id="1.10.510.10:FF:000870">
    <property type="entry name" value="OSJNBa0016N04.16-like protein"/>
    <property type="match status" value="1"/>
</dbReference>
<dbReference type="SMART" id="SM01019">
    <property type="entry name" value="B3"/>
    <property type="match status" value="1"/>
</dbReference>
<evidence type="ECO:0008006" key="18">
    <source>
        <dbReference type="Google" id="ProtNLM"/>
    </source>
</evidence>
<evidence type="ECO:0000313" key="17">
    <source>
        <dbReference type="Proteomes" id="UP000015105"/>
    </source>
</evidence>
<dbReference type="InterPro" id="IPR013783">
    <property type="entry name" value="Ig-like_fold"/>
</dbReference>
<feature type="domain" description="Jacalin-type lectin" evidence="15">
    <location>
        <begin position="421"/>
        <end position="566"/>
    </location>
</feature>
<dbReference type="Pfam" id="PF02362">
    <property type="entry name" value="B3"/>
    <property type="match status" value="1"/>
</dbReference>
<dbReference type="GO" id="GO:0003677">
    <property type="term" value="F:DNA binding"/>
    <property type="evidence" value="ECO:0007669"/>
    <property type="project" value="UniProtKB-KW"/>
</dbReference>
<sequence>HVGGRISSQTFRRCARTSTTSQYPIFIINNSDSATLGAGEHELAIGLVKGQGETSRSVVWISRLAHMEFTAITASTAAGGRPWPPPPPPLPADHQAEEAAAAEVEKECMFDKVVTPSDTGKLNRLVIPKQHAEKYFPLDASSNDNGLLLDFEDSAGKPWRFRYSYWNSSQSYVMTKGWSRFVKETRLEAGDIVSFKRGVGEAARGRFFIDWRRRRGPDVVLPPPHHRGFNLLSVGSDGFACPDVNLEGDSVEEILDKAYITKIGPWGGNRGNFNDIKVSPLRLNSITIRSGEVIYSLAFSYSDNYGKQHHAGPSGGCKDFSYGSFDTIQLGPSEFLTKVSGTIAFSAQYSSNVITSVMFITTARRYGPFGGGVGIPFQSPVMSNGSIVGFFAHAEWVVESIGLYVNSESKLWEPMKGQDSVTKIGPWGGDSGRPNDVNVLPRRLLSVVVRNSTVISSLTFTYIDWDGQPQTAGPWGGLGESFDGKVDTIILGRSEFLTEVSGTLGWNSGYSDVVTSLYFVTNTGGYGPYGKGGGTRFRSSHSNGSIVGFFVNAADVIDAIGVYFSPERETCKEKEEGGFGISRSMAYRERVEIESASNDLEHIVLDQSAEPTNLPLALLKDITEDFNDKRQIGRGGFGIVYKGDLQNRSVAVKRILSCHTFNDEAFNREITFLISVKHKNIVRLLGYCANTENKAMKHSESGEPWKYVFAEMRERLLCFEYIKNGSLDRYLTDELRGLEWHTRYQIIRGICDGLVYLHTEKGIVHRDMKPENILLDDLMIPKITDFGISKLLDGATHAVTSDPTGSRGYCAPEFIARGEVSTRSDIYSLGVIITELVTGCKDEPHIQNVLRRWRYRWNESANYPPFGYQQVSKCIEIALKCLSDSPKKRPKISDIVSMLNTMESTKEHITNVGNSPAGQISAYPWELLEFDLLELNFPFEINKKIPCSLQLTNVTDDYVAFDIEMMGILRYCIEPEKRVVPPRSKCNVMVTLQPHERVPHAMVCKDELFILRCAAVSEGLTAEDISEDMLNKKSGKEEADKVTLKVVILPITVD</sequence>
<dbReference type="Pfam" id="PF00069">
    <property type="entry name" value="Pkinase"/>
    <property type="match status" value="1"/>
</dbReference>
<dbReference type="InterPro" id="IPR000719">
    <property type="entry name" value="Prot_kinase_dom"/>
</dbReference>
<feature type="domain" description="Jacalin-type lectin" evidence="15">
    <location>
        <begin position="260"/>
        <end position="407"/>
    </location>
</feature>